<dbReference type="Proteomes" id="UP000326757">
    <property type="component" value="Unassembled WGS sequence"/>
</dbReference>
<evidence type="ECO:0000313" key="2">
    <source>
        <dbReference type="Proteomes" id="UP000326757"/>
    </source>
</evidence>
<name>A0A5N6K2B8_MONLA</name>
<proteinExistence type="predicted"/>
<evidence type="ECO:0000313" key="1">
    <source>
        <dbReference type="EMBL" id="KAB8296290.1"/>
    </source>
</evidence>
<comment type="caution">
    <text evidence="1">The sequence shown here is derived from an EMBL/GenBank/DDBJ whole genome shotgun (WGS) entry which is preliminary data.</text>
</comment>
<protein>
    <submittedName>
        <fullName evidence="1">Uncharacterized protein</fullName>
    </submittedName>
</protein>
<accession>A0A5N6K2B8</accession>
<gene>
    <name evidence="1" type="ORF">EYC80_009063</name>
</gene>
<keyword evidence="2" id="KW-1185">Reference proteome</keyword>
<dbReference type="EMBL" id="VIGI01000009">
    <property type="protein sequence ID" value="KAB8296290.1"/>
    <property type="molecule type" value="Genomic_DNA"/>
</dbReference>
<dbReference type="AlphaFoldDB" id="A0A5N6K2B8"/>
<reference evidence="1 2" key="1">
    <citation type="submission" date="2019-06" db="EMBL/GenBank/DDBJ databases">
        <title>Genome Sequence of the Brown Rot Fungal Pathogen Monilinia laxa.</title>
        <authorList>
            <person name="De Miccolis Angelini R.M."/>
            <person name="Landi L."/>
            <person name="Abate D."/>
            <person name="Pollastro S."/>
            <person name="Romanazzi G."/>
            <person name="Faretra F."/>
        </authorList>
    </citation>
    <scope>NUCLEOTIDE SEQUENCE [LARGE SCALE GENOMIC DNA]</scope>
    <source>
        <strain evidence="1 2">Mlax316</strain>
    </source>
</reference>
<organism evidence="1 2">
    <name type="scientific">Monilinia laxa</name>
    <name type="common">Brown rot fungus</name>
    <name type="synonym">Sclerotinia laxa</name>
    <dbReference type="NCBI Taxonomy" id="61186"/>
    <lineage>
        <taxon>Eukaryota</taxon>
        <taxon>Fungi</taxon>
        <taxon>Dikarya</taxon>
        <taxon>Ascomycota</taxon>
        <taxon>Pezizomycotina</taxon>
        <taxon>Leotiomycetes</taxon>
        <taxon>Helotiales</taxon>
        <taxon>Sclerotiniaceae</taxon>
        <taxon>Monilinia</taxon>
    </lineage>
</organism>
<sequence length="68" mass="7483">MILRISLKYPANLPDISLYPSKSLTSSGLKGSCIHVLDRVVLPSSGTISRLQFLNEHELIIQPFSSPC</sequence>